<dbReference type="PANTHER" id="PTHR33734:SF22">
    <property type="entry name" value="MEMBRANE-BOUND LYTIC MUREIN TRANSGLYCOSYLASE D"/>
    <property type="match status" value="1"/>
</dbReference>
<dbReference type="InterPro" id="IPR008258">
    <property type="entry name" value="Transglycosylase_SLT_dom_1"/>
</dbReference>
<dbReference type="GO" id="GO:0008932">
    <property type="term" value="F:lytic endotransglycosylase activity"/>
    <property type="evidence" value="ECO:0007669"/>
    <property type="project" value="TreeGrafter"/>
</dbReference>
<dbReference type="Proteomes" id="UP001139461">
    <property type="component" value="Unassembled WGS sequence"/>
</dbReference>
<feature type="chain" id="PRO_5040722476" evidence="2">
    <location>
        <begin position="21"/>
        <end position="521"/>
    </location>
</feature>
<dbReference type="GO" id="GO:0016020">
    <property type="term" value="C:membrane"/>
    <property type="evidence" value="ECO:0007669"/>
    <property type="project" value="InterPro"/>
</dbReference>
<dbReference type="PROSITE" id="PS51782">
    <property type="entry name" value="LYSM"/>
    <property type="match status" value="2"/>
</dbReference>
<dbReference type="RefSeq" id="WP_237601328.1">
    <property type="nucleotide sequence ID" value="NZ_JAIRBA010000001.1"/>
</dbReference>
<dbReference type="CDD" id="cd00118">
    <property type="entry name" value="LysM"/>
    <property type="match status" value="2"/>
</dbReference>
<organism evidence="4 5">
    <name type="scientific">Aequorivita vitellina</name>
    <dbReference type="NCBI Taxonomy" id="2874475"/>
    <lineage>
        <taxon>Bacteria</taxon>
        <taxon>Pseudomonadati</taxon>
        <taxon>Bacteroidota</taxon>
        <taxon>Flavobacteriia</taxon>
        <taxon>Flavobacteriales</taxon>
        <taxon>Flavobacteriaceae</taxon>
        <taxon>Aequorivita</taxon>
    </lineage>
</organism>
<name>A0A9X1QSE4_9FLAO</name>
<dbReference type="InterPro" id="IPR023346">
    <property type="entry name" value="Lysozyme-like_dom_sf"/>
</dbReference>
<dbReference type="SUPFAM" id="SSF53955">
    <property type="entry name" value="Lysozyme-like"/>
    <property type="match status" value="1"/>
</dbReference>
<keyword evidence="5" id="KW-1185">Reference proteome</keyword>
<gene>
    <name evidence="4" type="ORF">K8089_00650</name>
</gene>
<reference evidence="4" key="1">
    <citation type="submission" date="2021-09" db="EMBL/GenBank/DDBJ databases">
        <title>Genome of Aequorivita sp. strain F47161.</title>
        <authorList>
            <person name="Wang Y."/>
        </authorList>
    </citation>
    <scope>NUCLEOTIDE SEQUENCE</scope>
    <source>
        <strain evidence="4">F47161</strain>
    </source>
</reference>
<feature type="signal peptide" evidence="2">
    <location>
        <begin position="1"/>
        <end position="20"/>
    </location>
</feature>
<evidence type="ECO:0000256" key="2">
    <source>
        <dbReference type="SAM" id="SignalP"/>
    </source>
</evidence>
<dbReference type="InterPro" id="IPR036779">
    <property type="entry name" value="LysM_dom_sf"/>
</dbReference>
<dbReference type="SUPFAM" id="SSF54106">
    <property type="entry name" value="LysM domain"/>
    <property type="match status" value="2"/>
</dbReference>
<keyword evidence="2" id="KW-0732">Signal</keyword>
<evidence type="ECO:0000313" key="5">
    <source>
        <dbReference type="Proteomes" id="UP001139461"/>
    </source>
</evidence>
<dbReference type="Gene3D" id="3.10.350.10">
    <property type="entry name" value="LysM domain"/>
    <property type="match status" value="2"/>
</dbReference>
<comment type="caution">
    <text evidence="4">The sequence shown here is derived from an EMBL/GenBank/DDBJ whole genome shotgun (WGS) entry which is preliminary data.</text>
</comment>
<comment type="similarity">
    <text evidence="1">Belongs to the transglycosylase Slt family.</text>
</comment>
<feature type="domain" description="LysM" evidence="3">
    <location>
        <begin position="408"/>
        <end position="451"/>
    </location>
</feature>
<evidence type="ECO:0000313" key="4">
    <source>
        <dbReference type="EMBL" id="MCG2417510.1"/>
    </source>
</evidence>
<dbReference type="PANTHER" id="PTHR33734">
    <property type="entry name" value="LYSM DOMAIN-CONTAINING GPI-ANCHORED PROTEIN 2"/>
    <property type="match status" value="1"/>
</dbReference>
<evidence type="ECO:0000259" key="3">
    <source>
        <dbReference type="PROSITE" id="PS51782"/>
    </source>
</evidence>
<dbReference type="InterPro" id="IPR018392">
    <property type="entry name" value="LysM"/>
</dbReference>
<dbReference type="AlphaFoldDB" id="A0A9X1QSE4"/>
<sequence length="521" mass="59731">MKLNKIFLFILLLACSISFAQVGKKQNKRLNTKEIQVVDSIKVTKISEELPATVVATSFKDSIVYDLQDMALARKKDSLWLKELYKSDLFEDIYNSVTNQNFDPVDYDELPTELLKQRLKELDARTPFKVEYNPSLESVIKQYLKNRRRGLERLMGLSEFYFPLFEQELDKHNLPLELKYLAVIESALNPKARSRVGATGLWQFMFPTGKMFGLDVSSYVDERSDPYLATEAACKYLKSLNNSFNDWDLALAAYNSGPGNVSKAIRRSGGETDYWSLRSFLPRETAGYVPAFLATMYIFEYAQEHGFKKQSARIPFVATDTIRVKQQITLDQVAKLTNLDKEELEFLNPSYKLGIIPVIKNENYVLRLPLTAVGTFVTNEDAIYTFAQIEQEEAEKPLPELYEQPEKLRYRVKRGDYLGRIAERYGVGVSQIRRWNGMRNNTVKVGQNLIIYPRKSTQDIARNTPVQSSNTSDRTYTVRNGDSLWSISQKFPGVSVQNIKKWNDISGTNLKPGTKLKIHKG</sequence>
<dbReference type="InterPro" id="IPR000189">
    <property type="entry name" value="Transglyc_AS"/>
</dbReference>
<dbReference type="Pfam" id="PF01476">
    <property type="entry name" value="LysM"/>
    <property type="match status" value="2"/>
</dbReference>
<dbReference type="Pfam" id="PF01464">
    <property type="entry name" value="SLT"/>
    <property type="match status" value="1"/>
</dbReference>
<accession>A0A9X1QSE4</accession>
<dbReference type="SMART" id="SM00257">
    <property type="entry name" value="LysM"/>
    <property type="match status" value="2"/>
</dbReference>
<dbReference type="GO" id="GO:0000270">
    <property type="term" value="P:peptidoglycan metabolic process"/>
    <property type="evidence" value="ECO:0007669"/>
    <property type="project" value="InterPro"/>
</dbReference>
<dbReference type="PROSITE" id="PS00922">
    <property type="entry name" value="TRANSGLYCOSYLASE"/>
    <property type="match status" value="1"/>
</dbReference>
<feature type="domain" description="LysM" evidence="3">
    <location>
        <begin position="474"/>
        <end position="518"/>
    </location>
</feature>
<dbReference type="EMBL" id="JAIRBA010000001">
    <property type="protein sequence ID" value="MCG2417510.1"/>
    <property type="molecule type" value="Genomic_DNA"/>
</dbReference>
<dbReference type="Gene3D" id="1.10.530.10">
    <property type="match status" value="1"/>
</dbReference>
<proteinExistence type="inferred from homology"/>
<dbReference type="CDD" id="cd16894">
    <property type="entry name" value="MltD-like"/>
    <property type="match status" value="1"/>
</dbReference>
<protein>
    <submittedName>
        <fullName evidence="4">LysM peptidoglycan-binding domain-containing protein</fullName>
    </submittedName>
</protein>
<evidence type="ECO:0000256" key="1">
    <source>
        <dbReference type="ARBA" id="ARBA00007734"/>
    </source>
</evidence>